<protein>
    <recommendedName>
        <fullName evidence="1">Rhodanese domain-containing protein</fullName>
    </recommendedName>
</protein>
<name>K8E9H0_9CHLO</name>
<dbReference type="EMBL" id="FO082278">
    <property type="protein sequence ID" value="CCO14367.1"/>
    <property type="molecule type" value="Genomic_DNA"/>
</dbReference>
<dbReference type="Pfam" id="PF00581">
    <property type="entry name" value="Rhodanese"/>
    <property type="match status" value="1"/>
</dbReference>
<dbReference type="InterPro" id="IPR036873">
    <property type="entry name" value="Rhodanese-like_dom_sf"/>
</dbReference>
<dbReference type="GeneID" id="19018183"/>
<keyword evidence="3" id="KW-1185">Reference proteome</keyword>
<accession>K8E9H0</accession>
<dbReference type="SUPFAM" id="SSF52821">
    <property type="entry name" value="Rhodanese/Cell cycle control phosphatase"/>
    <property type="match status" value="1"/>
</dbReference>
<dbReference type="InterPro" id="IPR001763">
    <property type="entry name" value="Rhodanese-like_dom"/>
</dbReference>
<dbReference type="Gene3D" id="3.40.250.10">
    <property type="entry name" value="Rhodanese-like domain"/>
    <property type="match status" value="1"/>
</dbReference>
<organism evidence="2 3">
    <name type="scientific">Bathycoccus prasinos</name>
    <dbReference type="NCBI Taxonomy" id="41875"/>
    <lineage>
        <taxon>Eukaryota</taxon>
        <taxon>Viridiplantae</taxon>
        <taxon>Chlorophyta</taxon>
        <taxon>Mamiellophyceae</taxon>
        <taxon>Mamiellales</taxon>
        <taxon>Bathycoccaceae</taxon>
        <taxon>Bathycoccus</taxon>
    </lineage>
</organism>
<dbReference type="STRING" id="41875.K8E9H0"/>
<evidence type="ECO:0000313" key="2">
    <source>
        <dbReference type="EMBL" id="CCO14367.1"/>
    </source>
</evidence>
<proteinExistence type="predicted"/>
<sequence length="256" mass="28795">MSSTTAMMMQTTTTKAVVVSSVNKSAKRAQSVRTKALATPYRYPEQGFTDEVVEEVIAAFPDKGIASNLEGMILFAADGYDILDVRSDAEIEFVGNFPTARKNKEVGVRFHCIPLINAVRKYDSEVGAKVYVQSKNESFKEKIEQTFPDKEAKIIITCSDSRDRAIQALELLDEWGYVNIVGLKGGYNMWNRQWDQNMRRRNLPGNFKEEFSHGAEGMGVHGTGASFQNQDAFQYADWKDSTKWMEWTSGTIPADE</sequence>
<evidence type="ECO:0000259" key="1">
    <source>
        <dbReference type="PROSITE" id="PS50206"/>
    </source>
</evidence>
<dbReference type="KEGG" id="bpg:Bathy01g04480"/>
<gene>
    <name evidence="2" type="ORF">Bathy01g04480</name>
</gene>
<reference evidence="2 3" key="1">
    <citation type="submission" date="2011-10" db="EMBL/GenBank/DDBJ databases">
        <authorList>
            <person name="Genoscope - CEA"/>
        </authorList>
    </citation>
    <scope>NUCLEOTIDE SEQUENCE [LARGE SCALE GENOMIC DNA]</scope>
    <source>
        <strain evidence="2 3">RCC 1105</strain>
    </source>
</reference>
<evidence type="ECO:0000313" key="3">
    <source>
        <dbReference type="Proteomes" id="UP000198341"/>
    </source>
</evidence>
<dbReference type="PROSITE" id="PS50206">
    <property type="entry name" value="RHODANESE_3"/>
    <property type="match status" value="1"/>
</dbReference>
<dbReference type="AlphaFoldDB" id="K8E9H0"/>
<dbReference type="eggNOG" id="ENOG502S45J">
    <property type="taxonomic scope" value="Eukaryota"/>
</dbReference>
<dbReference type="OrthoDB" id="566238at2759"/>
<dbReference type="RefSeq" id="XP_007515488.1">
    <property type="nucleotide sequence ID" value="XM_007515426.1"/>
</dbReference>
<feature type="domain" description="Rhodanese" evidence="1">
    <location>
        <begin position="136"/>
        <end position="199"/>
    </location>
</feature>
<dbReference type="Proteomes" id="UP000198341">
    <property type="component" value="Chromosome 1"/>
</dbReference>